<keyword evidence="2" id="KW-1133">Transmembrane helix</keyword>
<keyword evidence="1" id="KW-1015">Disulfide bond</keyword>
<reference evidence="6" key="1">
    <citation type="submission" date="2017-02" db="UniProtKB">
        <authorList>
            <consortium name="WormBaseParasite"/>
        </authorList>
    </citation>
    <scope>IDENTIFICATION</scope>
</reference>
<dbReference type="PROSITE" id="PS01186">
    <property type="entry name" value="EGF_2"/>
    <property type="match status" value="1"/>
</dbReference>
<comment type="caution">
    <text evidence="1">Lacks conserved residue(s) required for the propagation of feature annotation.</text>
</comment>
<evidence type="ECO:0000256" key="1">
    <source>
        <dbReference type="PROSITE-ProRule" id="PRU00076"/>
    </source>
</evidence>
<keyword evidence="2" id="KW-0472">Membrane</keyword>
<dbReference type="PROSITE" id="PS00022">
    <property type="entry name" value="EGF_1"/>
    <property type="match status" value="1"/>
</dbReference>
<keyword evidence="1" id="KW-0245">EGF-like domain</keyword>
<dbReference type="SUPFAM" id="SSF57196">
    <property type="entry name" value="EGF/Laminin"/>
    <property type="match status" value="1"/>
</dbReference>
<accession>A0A0N4XF09</accession>
<organism evidence="6">
    <name type="scientific">Nippostrongylus brasiliensis</name>
    <name type="common">Rat hookworm</name>
    <dbReference type="NCBI Taxonomy" id="27835"/>
    <lineage>
        <taxon>Eukaryota</taxon>
        <taxon>Metazoa</taxon>
        <taxon>Ecdysozoa</taxon>
        <taxon>Nematoda</taxon>
        <taxon>Chromadorea</taxon>
        <taxon>Rhabditida</taxon>
        <taxon>Rhabditina</taxon>
        <taxon>Rhabditomorpha</taxon>
        <taxon>Strongyloidea</taxon>
        <taxon>Heligmosomidae</taxon>
        <taxon>Nippostrongylus</taxon>
    </lineage>
</organism>
<evidence type="ECO:0000313" key="5">
    <source>
        <dbReference type="Proteomes" id="UP000271162"/>
    </source>
</evidence>
<reference evidence="4 5" key="2">
    <citation type="submission" date="2018-11" db="EMBL/GenBank/DDBJ databases">
        <authorList>
            <consortium name="Pathogen Informatics"/>
        </authorList>
    </citation>
    <scope>NUCLEOTIDE SEQUENCE [LARGE SCALE GENOMIC DNA]</scope>
</reference>
<dbReference type="Gene3D" id="2.10.25.10">
    <property type="entry name" value="Laminin"/>
    <property type="match status" value="1"/>
</dbReference>
<dbReference type="InterPro" id="IPR000742">
    <property type="entry name" value="EGF"/>
</dbReference>
<dbReference type="PROSITE" id="PS50026">
    <property type="entry name" value="EGF_3"/>
    <property type="match status" value="1"/>
</dbReference>
<feature type="domain" description="EGF-like" evidence="3">
    <location>
        <begin position="46"/>
        <end position="86"/>
    </location>
</feature>
<dbReference type="AlphaFoldDB" id="A0A0N4XF09"/>
<dbReference type="EMBL" id="UYSL01000752">
    <property type="protein sequence ID" value="VDL64364.1"/>
    <property type="molecule type" value="Genomic_DNA"/>
</dbReference>
<proteinExistence type="predicted"/>
<gene>
    <name evidence="4" type="ORF">NBR_LOCUS1112</name>
</gene>
<evidence type="ECO:0000313" key="4">
    <source>
        <dbReference type="EMBL" id="VDL64364.1"/>
    </source>
</evidence>
<keyword evidence="2" id="KW-0812">Transmembrane</keyword>
<name>A0A0N4XF09_NIPBR</name>
<sequence>MNDEKSSITILRYSTKDHDGVYECYAGSASTSIRLLGEEEVILPTGFRFCHKSENAACDHARACMADGMGKTSCVCYPGWSGETCNLPREVQKANVINVPVCPYWPPVITLMVFILCVFLMLICLYNFKNRAPSKTFRYRGSRKLQNFSTVMVNHPLRKERV</sequence>
<dbReference type="Proteomes" id="UP000271162">
    <property type="component" value="Unassembled WGS sequence"/>
</dbReference>
<feature type="disulfide bond" evidence="1">
    <location>
        <begin position="76"/>
        <end position="85"/>
    </location>
</feature>
<keyword evidence="5" id="KW-1185">Reference proteome</keyword>
<dbReference type="STRING" id="27835.A0A0N4XF09"/>
<evidence type="ECO:0000259" key="3">
    <source>
        <dbReference type="PROSITE" id="PS50026"/>
    </source>
</evidence>
<feature type="transmembrane region" description="Helical" evidence="2">
    <location>
        <begin position="104"/>
        <end position="128"/>
    </location>
</feature>
<dbReference type="WBParaSite" id="NBR_0000111101-mRNA-1">
    <property type="protein sequence ID" value="NBR_0000111101-mRNA-1"/>
    <property type="gene ID" value="NBR_0000111101"/>
</dbReference>
<evidence type="ECO:0000313" key="6">
    <source>
        <dbReference type="WBParaSite" id="NBR_0000111101-mRNA-1"/>
    </source>
</evidence>
<protein>
    <submittedName>
        <fullName evidence="6">EGF-like domain-containing protein</fullName>
    </submittedName>
</protein>
<evidence type="ECO:0000256" key="2">
    <source>
        <dbReference type="SAM" id="Phobius"/>
    </source>
</evidence>